<dbReference type="EMBL" id="BMIS01000003">
    <property type="protein sequence ID" value="GGE63608.1"/>
    <property type="molecule type" value="Genomic_DNA"/>
</dbReference>
<dbReference type="Proteomes" id="UP000633136">
    <property type="component" value="Unassembled WGS sequence"/>
</dbReference>
<comment type="caution">
    <text evidence="5">The sequence shown here is derived from an EMBL/GenBank/DDBJ whole genome shotgun (WGS) entry which is preliminary data.</text>
</comment>
<dbReference type="Pfam" id="PF18731">
    <property type="entry name" value="HEPN_Swt1"/>
    <property type="match status" value="1"/>
</dbReference>
<keyword evidence="6" id="KW-1185">Reference proteome</keyword>
<evidence type="ECO:0000256" key="1">
    <source>
        <dbReference type="SAM" id="Coils"/>
    </source>
</evidence>
<evidence type="ECO:0008006" key="7">
    <source>
        <dbReference type="Google" id="ProtNLM"/>
    </source>
</evidence>
<organism evidence="5 6">
    <name type="scientific">Nesterenkonia cremea</name>
    <dbReference type="NCBI Taxonomy" id="1882340"/>
    <lineage>
        <taxon>Bacteria</taxon>
        <taxon>Bacillati</taxon>
        <taxon>Actinomycetota</taxon>
        <taxon>Actinomycetes</taxon>
        <taxon>Micrococcales</taxon>
        <taxon>Micrococcaceae</taxon>
        <taxon>Nesterenkonia</taxon>
    </lineage>
</organism>
<feature type="domain" description="DUF3320" evidence="3">
    <location>
        <begin position="239"/>
        <end position="280"/>
    </location>
</feature>
<feature type="compositionally biased region" description="Low complexity" evidence="2">
    <location>
        <begin position="170"/>
        <end position="180"/>
    </location>
</feature>
<reference evidence="5" key="1">
    <citation type="journal article" date="2014" name="Int. J. Syst. Evol. Microbiol.">
        <title>Complete genome sequence of Corynebacterium casei LMG S-19264T (=DSM 44701T), isolated from a smear-ripened cheese.</title>
        <authorList>
            <consortium name="US DOE Joint Genome Institute (JGI-PGF)"/>
            <person name="Walter F."/>
            <person name="Albersmeier A."/>
            <person name="Kalinowski J."/>
            <person name="Ruckert C."/>
        </authorList>
    </citation>
    <scope>NUCLEOTIDE SEQUENCE</scope>
    <source>
        <strain evidence="5">CGMCC 1.15388</strain>
    </source>
</reference>
<evidence type="ECO:0000313" key="6">
    <source>
        <dbReference type="Proteomes" id="UP000633136"/>
    </source>
</evidence>
<evidence type="ECO:0000259" key="4">
    <source>
        <dbReference type="Pfam" id="PF18731"/>
    </source>
</evidence>
<feature type="compositionally biased region" description="Polar residues" evidence="2">
    <location>
        <begin position="194"/>
        <end position="210"/>
    </location>
</feature>
<dbReference type="RefSeq" id="WP_188683015.1">
    <property type="nucleotide sequence ID" value="NZ_BMIS01000003.1"/>
</dbReference>
<proteinExistence type="predicted"/>
<name>A0A917EMN7_9MICC</name>
<keyword evidence="1" id="KW-0175">Coiled coil</keyword>
<dbReference type="AlphaFoldDB" id="A0A917EMN7"/>
<dbReference type="Pfam" id="PF11784">
    <property type="entry name" value="DUF3320"/>
    <property type="match status" value="1"/>
</dbReference>
<protein>
    <recommendedName>
        <fullName evidence="7">Swt1-like HEPN domain-containing protein</fullName>
    </recommendedName>
</protein>
<evidence type="ECO:0000313" key="5">
    <source>
        <dbReference type="EMBL" id="GGE63608.1"/>
    </source>
</evidence>
<reference evidence="5" key="2">
    <citation type="submission" date="2020-09" db="EMBL/GenBank/DDBJ databases">
        <authorList>
            <person name="Sun Q."/>
            <person name="Zhou Y."/>
        </authorList>
    </citation>
    <scope>NUCLEOTIDE SEQUENCE</scope>
    <source>
        <strain evidence="5">CGMCC 1.15388</strain>
    </source>
</reference>
<evidence type="ECO:0000256" key="2">
    <source>
        <dbReference type="SAM" id="MobiDB-lite"/>
    </source>
</evidence>
<feature type="coiled-coil region" evidence="1">
    <location>
        <begin position="331"/>
        <end position="358"/>
    </location>
</feature>
<sequence length="392" mass="44163">MSVYSQVSEGIRVLSQRLPDLLQARIEEIAPSVPWTAVLKEVDAKKGRVRPQSDAYAANDLQVQLRMLTERLAGLGFPFDDESRIVSTLAAELRGVRNLWAHTHEFNALEGFRASDSKVRLLEHFGDQHGAVKLERLRNKLLPNLLEELDLGDRLEDLGLAPRTAASSLSAPSAETPTEAPADDSQRRVEAAATRSTVQRNYTETGSTQGLLGQDRVPFEAWIPAQLGTPDMLESFKRKQTRELVQAAAEEAIDAEGPVHEDRLVKFILTAFGRKRASSTLEQQIKRQLQNLVKSNGCHRDQDSFYWPAHTHPQEWMEFRPSPDTPARKFEEISAKEMRNAAREIQEYTEEVLSETELKRAVVRVFGFKKIMRRYEARLNPAVAGLSSPAMQ</sequence>
<gene>
    <name evidence="5" type="ORF">GCM10011401_08390</name>
</gene>
<dbReference type="InterPro" id="IPR021754">
    <property type="entry name" value="DUF3320"/>
</dbReference>
<accession>A0A917EMN7</accession>
<feature type="domain" description="Swt1-like HEPN" evidence="4">
    <location>
        <begin position="11"/>
        <end position="124"/>
    </location>
</feature>
<evidence type="ECO:0000259" key="3">
    <source>
        <dbReference type="Pfam" id="PF11784"/>
    </source>
</evidence>
<feature type="region of interest" description="Disordered" evidence="2">
    <location>
        <begin position="165"/>
        <end position="210"/>
    </location>
</feature>
<dbReference type="InterPro" id="IPR041650">
    <property type="entry name" value="HEPN_Swt1"/>
</dbReference>